<accession>A0A0A9CMX2</accession>
<evidence type="ECO:0000313" key="1">
    <source>
        <dbReference type="EMBL" id="JAD76946.1"/>
    </source>
</evidence>
<dbReference type="PANTHER" id="PTHR34395">
    <property type="entry name" value="OS11G0427500 PROTEIN"/>
    <property type="match status" value="1"/>
</dbReference>
<reference evidence="1" key="2">
    <citation type="journal article" date="2015" name="Data Brief">
        <title>Shoot transcriptome of the giant reed, Arundo donax.</title>
        <authorList>
            <person name="Barrero R.A."/>
            <person name="Guerrero F.D."/>
            <person name="Moolhuijzen P."/>
            <person name="Goolsby J.A."/>
            <person name="Tidwell J."/>
            <person name="Bellgard S.E."/>
            <person name="Bellgard M.I."/>
        </authorList>
    </citation>
    <scope>NUCLEOTIDE SEQUENCE</scope>
    <source>
        <tissue evidence="1">Shoot tissue taken approximately 20 cm above the soil surface</tissue>
    </source>
</reference>
<dbReference type="AlphaFoldDB" id="A0A0A9CMX2"/>
<proteinExistence type="predicted"/>
<reference evidence="1" key="1">
    <citation type="submission" date="2014-09" db="EMBL/GenBank/DDBJ databases">
        <authorList>
            <person name="Magalhaes I.L.F."/>
            <person name="Oliveira U."/>
            <person name="Santos F.R."/>
            <person name="Vidigal T.H.D.A."/>
            <person name="Brescovit A.D."/>
            <person name="Santos A.J."/>
        </authorList>
    </citation>
    <scope>NUCLEOTIDE SEQUENCE</scope>
    <source>
        <tissue evidence="1">Shoot tissue taken approximately 20 cm above the soil surface</tissue>
    </source>
</reference>
<name>A0A0A9CMX2_ARUDO</name>
<dbReference type="EMBL" id="GBRH01220949">
    <property type="protein sequence ID" value="JAD76946.1"/>
    <property type="molecule type" value="Transcribed_RNA"/>
</dbReference>
<dbReference type="PANTHER" id="PTHR34395:SF15">
    <property type="entry name" value="OS09G0292400 PROTEIN"/>
    <property type="match status" value="1"/>
</dbReference>
<protein>
    <submittedName>
        <fullName evidence="1">Uncharacterized protein</fullName>
    </submittedName>
</protein>
<sequence>MVTQVPLLYPRLKEFRKTQGAQKIKSIETTEVCMECRKKQHKPPQEFSIAKCIDAMREIVDVSDEEKVLSCNLFRDAANREIFLCLDVAHRTMWLKRQSTKID</sequence>
<organism evidence="1">
    <name type="scientific">Arundo donax</name>
    <name type="common">Giant reed</name>
    <name type="synonym">Donax arundinaceus</name>
    <dbReference type="NCBI Taxonomy" id="35708"/>
    <lineage>
        <taxon>Eukaryota</taxon>
        <taxon>Viridiplantae</taxon>
        <taxon>Streptophyta</taxon>
        <taxon>Embryophyta</taxon>
        <taxon>Tracheophyta</taxon>
        <taxon>Spermatophyta</taxon>
        <taxon>Magnoliopsida</taxon>
        <taxon>Liliopsida</taxon>
        <taxon>Poales</taxon>
        <taxon>Poaceae</taxon>
        <taxon>PACMAD clade</taxon>
        <taxon>Arundinoideae</taxon>
        <taxon>Arundineae</taxon>
        <taxon>Arundo</taxon>
    </lineage>
</organism>